<name>A0AAE0K1U1_9PEZI</name>
<dbReference type="Proteomes" id="UP001285441">
    <property type="component" value="Unassembled WGS sequence"/>
</dbReference>
<dbReference type="InterPro" id="IPR056693">
    <property type="entry name" value="DUF7791"/>
</dbReference>
<evidence type="ECO:0000313" key="2">
    <source>
        <dbReference type="EMBL" id="KAK3368404.1"/>
    </source>
</evidence>
<dbReference type="AlphaFoldDB" id="A0AAE0K1U1"/>
<protein>
    <recommendedName>
        <fullName evidence="1">DUF7791 domain-containing protein</fullName>
    </recommendedName>
</protein>
<sequence>MEALAALSLAGTIVQFVQFAGQLFSGARNVHASLSGTSAETQKLEGLYTKLSTLSHGLSTDRQKVGTTANPGDGLSTHEADIEKLAASCEDDCNKLLHTVQGLNTKSRSGPGWWKSFHVAFHELAKSGELKALRQRIGDYQSTITTLLCVASNDTIHTIRSELAQLAAMTTTTRSQGFQELRVIMDSLNTLAERVKEMKTPDSDGDNVHQTISAIKNLHSRAVKFAINKAYCQVREVDLHEISCRSQADPGSSQGLGSRADGGDCLILLLGCGGPDQKSQEDLLRSILYDILDQLPSLIPEVAPGRWMIGQGQFGRPTGLVADPKSWTMSELQAAIERLKNRSTLQFQDAKFCFSIDGLDEYTGDHYQLCQVMQGLAKTPGIKVCVSSRPWNVFEEHVGTICAGRIRIHELTLQDIFIYAKSQLKGHSRWSALGCNGDDAGTKSILEEITKRAQGVFLIPQDLEDFFKSILASLEPFYHPKMVGTLQLALTAKAPLDMEIFCFHDLEYENAKYALSDIEGRWDSTKWDEFRAPFAHRLESRCKGLLEIVGGRVEFLHRTLSDFLRTAEMADFIAG</sequence>
<organism evidence="2 3">
    <name type="scientific">Podospora didyma</name>
    <dbReference type="NCBI Taxonomy" id="330526"/>
    <lineage>
        <taxon>Eukaryota</taxon>
        <taxon>Fungi</taxon>
        <taxon>Dikarya</taxon>
        <taxon>Ascomycota</taxon>
        <taxon>Pezizomycotina</taxon>
        <taxon>Sordariomycetes</taxon>
        <taxon>Sordariomycetidae</taxon>
        <taxon>Sordariales</taxon>
        <taxon>Podosporaceae</taxon>
        <taxon>Podospora</taxon>
    </lineage>
</organism>
<proteinExistence type="predicted"/>
<feature type="domain" description="DUF7791" evidence="1">
    <location>
        <begin position="473"/>
        <end position="573"/>
    </location>
</feature>
<dbReference type="PANTHER" id="PTHR10039">
    <property type="entry name" value="AMELOGENIN"/>
    <property type="match status" value="1"/>
</dbReference>
<comment type="caution">
    <text evidence="2">The sequence shown here is derived from an EMBL/GenBank/DDBJ whole genome shotgun (WGS) entry which is preliminary data.</text>
</comment>
<reference evidence="2" key="2">
    <citation type="submission" date="2023-06" db="EMBL/GenBank/DDBJ databases">
        <authorList>
            <consortium name="Lawrence Berkeley National Laboratory"/>
            <person name="Haridas S."/>
            <person name="Hensen N."/>
            <person name="Bonometti L."/>
            <person name="Westerberg I."/>
            <person name="Brannstrom I.O."/>
            <person name="Guillou S."/>
            <person name="Cros-Aarteil S."/>
            <person name="Calhoun S."/>
            <person name="Kuo A."/>
            <person name="Mondo S."/>
            <person name="Pangilinan J."/>
            <person name="Riley R."/>
            <person name="LaButti K."/>
            <person name="Andreopoulos B."/>
            <person name="Lipzen A."/>
            <person name="Chen C."/>
            <person name="Yanf M."/>
            <person name="Daum C."/>
            <person name="Ng V."/>
            <person name="Clum A."/>
            <person name="Steindorff A."/>
            <person name="Ohm R."/>
            <person name="Martin F."/>
            <person name="Silar P."/>
            <person name="Natvig D."/>
            <person name="Lalanne C."/>
            <person name="Gautier V."/>
            <person name="Ament-velasquez S.L."/>
            <person name="Kruys A."/>
            <person name="Hutchinson M.I."/>
            <person name="Powell A.J."/>
            <person name="Barry K."/>
            <person name="Miller A.N."/>
            <person name="Grigoriev I.V."/>
            <person name="Debuchy R."/>
            <person name="Gladieux P."/>
            <person name="Thoren M.H."/>
            <person name="Johannesson H."/>
        </authorList>
    </citation>
    <scope>NUCLEOTIDE SEQUENCE</scope>
    <source>
        <strain evidence="2">CBS 232.78</strain>
    </source>
</reference>
<evidence type="ECO:0000259" key="1">
    <source>
        <dbReference type="Pfam" id="PF25053"/>
    </source>
</evidence>
<keyword evidence="3" id="KW-1185">Reference proteome</keyword>
<accession>A0AAE0K1U1</accession>
<reference evidence="2" key="1">
    <citation type="journal article" date="2023" name="Mol. Phylogenet. Evol.">
        <title>Genome-scale phylogeny and comparative genomics of the fungal order Sordariales.</title>
        <authorList>
            <person name="Hensen N."/>
            <person name="Bonometti L."/>
            <person name="Westerberg I."/>
            <person name="Brannstrom I.O."/>
            <person name="Guillou S."/>
            <person name="Cros-Aarteil S."/>
            <person name="Calhoun S."/>
            <person name="Haridas S."/>
            <person name="Kuo A."/>
            <person name="Mondo S."/>
            <person name="Pangilinan J."/>
            <person name="Riley R."/>
            <person name="LaButti K."/>
            <person name="Andreopoulos B."/>
            <person name="Lipzen A."/>
            <person name="Chen C."/>
            <person name="Yan M."/>
            <person name="Daum C."/>
            <person name="Ng V."/>
            <person name="Clum A."/>
            <person name="Steindorff A."/>
            <person name="Ohm R.A."/>
            <person name="Martin F."/>
            <person name="Silar P."/>
            <person name="Natvig D.O."/>
            <person name="Lalanne C."/>
            <person name="Gautier V."/>
            <person name="Ament-Velasquez S.L."/>
            <person name="Kruys A."/>
            <person name="Hutchinson M.I."/>
            <person name="Powell A.J."/>
            <person name="Barry K."/>
            <person name="Miller A.N."/>
            <person name="Grigoriev I.V."/>
            <person name="Debuchy R."/>
            <person name="Gladieux P."/>
            <person name="Hiltunen Thoren M."/>
            <person name="Johannesson H."/>
        </authorList>
    </citation>
    <scope>NUCLEOTIDE SEQUENCE</scope>
    <source>
        <strain evidence="2">CBS 232.78</strain>
    </source>
</reference>
<gene>
    <name evidence="2" type="ORF">B0H63DRAFT_565100</name>
</gene>
<dbReference type="PANTHER" id="PTHR10039:SF5">
    <property type="entry name" value="NACHT DOMAIN-CONTAINING PROTEIN"/>
    <property type="match status" value="1"/>
</dbReference>
<dbReference type="EMBL" id="JAULSW010000010">
    <property type="protein sequence ID" value="KAK3368404.1"/>
    <property type="molecule type" value="Genomic_DNA"/>
</dbReference>
<evidence type="ECO:0000313" key="3">
    <source>
        <dbReference type="Proteomes" id="UP001285441"/>
    </source>
</evidence>
<dbReference type="Pfam" id="PF25053">
    <property type="entry name" value="DUF7791"/>
    <property type="match status" value="1"/>
</dbReference>